<dbReference type="Pfam" id="PF03706">
    <property type="entry name" value="LPG_synthase_TM"/>
    <property type="match status" value="1"/>
</dbReference>
<keyword evidence="6 13" id="KW-0808">Transferase</keyword>
<evidence type="ECO:0000256" key="1">
    <source>
        <dbReference type="ARBA" id="ARBA00004651"/>
    </source>
</evidence>
<dbReference type="GO" id="GO:0055091">
    <property type="term" value="P:phospholipid homeostasis"/>
    <property type="evidence" value="ECO:0007669"/>
    <property type="project" value="TreeGrafter"/>
</dbReference>
<comment type="subcellular location">
    <subcellularLocation>
        <location evidence="1 13">Cell membrane</location>
        <topology evidence="1 13">Multi-pass membrane protein</topology>
    </subcellularLocation>
</comment>
<evidence type="ECO:0000256" key="13">
    <source>
        <dbReference type="RuleBase" id="RU363042"/>
    </source>
</evidence>
<comment type="function">
    <text evidence="13">Catalyzes the transfer of a lysyl group from L-lysyl-tRNA(Lys) to membrane-bound phosphatidylglycerol (PG), which produces lysylphosphatidylglycerol (LPG), a major component of the bacterial membrane with a positive net charge. LPG synthesis contributes to bacterial virulence as it is involved in the resistance mechanism against cationic antimicrobial peptides (CAMP) produces by the host's immune system (defensins, cathelicidins) and by the competing microorganisms.</text>
</comment>
<dbReference type="InterPro" id="IPR051211">
    <property type="entry name" value="PG_lysyltransferase"/>
</dbReference>
<evidence type="ECO:0000256" key="8">
    <source>
        <dbReference type="ARBA" id="ARBA00022989"/>
    </source>
</evidence>
<gene>
    <name evidence="13 15" type="primary">mprF</name>
    <name evidence="15" type="ORF">BU058_06800</name>
</gene>
<evidence type="ECO:0000256" key="4">
    <source>
        <dbReference type="ARBA" id="ARBA00021546"/>
    </source>
</evidence>
<dbReference type="EMBL" id="PZFQ01000018">
    <property type="protein sequence ID" value="PTI75651.1"/>
    <property type="molecule type" value="Genomic_DNA"/>
</dbReference>
<proteinExistence type="inferred from homology"/>
<dbReference type="PANTHER" id="PTHR34697">
    <property type="entry name" value="PHOSPHATIDYLGLYCEROL LYSYLTRANSFERASE"/>
    <property type="match status" value="1"/>
</dbReference>
<evidence type="ECO:0000313" key="16">
    <source>
        <dbReference type="Proteomes" id="UP000241960"/>
    </source>
</evidence>
<keyword evidence="7 13" id="KW-0812">Transmembrane</keyword>
<comment type="caution">
    <text evidence="15">The sequence shown here is derived from an EMBL/GenBank/DDBJ whole genome shotgun (WGS) entry which is preliminary data.</text>
</comment>
<dbReference type="InterPro" id="IPR022791">
    <property type="entry name" value="L-PG_synthase/AglD"/>
</dbReference>
<evidence type="ECO:0000256" key="2">
    <source>
        <dbReference type="ARBA" id="ARBA00008627"/>
    </source>
</evidence>
<dbReference type="Pfam" id="PF09924">
    <property type="entry name" value="LPG_synthase_C"/>
    <property type="match status" value="1"/>
</dbReference>
<protein>
    <recommendedName>
        <fullName evidence="4 13">Phosphatidylglycerol lysyltransferase</fullName>
        <ecNumber evidence="3 13">2.3.2.3</ecNumber>
    </recommendedName>
    <alternativeName>
        <fullName evidence="13">Lysylphosphatidylglycerol synthase</fullName>
    </alternativeName>
</protein>
<comment type="catalytic activity">
    <reaction evidence="12 13">
        <text>L-lysyl-tRNA(Lys) + a 1,2-diacyl-sn-glycero-3-phospho-(1'-sn-glycerol) = a 1,2-diacyl-sn-glycero-3-phospho-1'-(3'-O-L-lysyl)-sn-glycerol + tRNA(Lys)</text>
        <dbReference type="Rhea" id="RHEA:10668"/>
        <dbReference type="Rhea" id="RHEA-COMP:9696"/>
        <dbReference type="Rhea" id="RHEA-COMP:9697"/>
        <dbReference type="ChEBI" id="CHEBI:64716"/>
        <dbReference type="ChEBI" id="CHEBI:75792"/>
        <dbReference type="ChEBI" id="CHEBI:78442"/>
        <dbReference type="ChEBI" id="CHEBI:78529"/>
        <dbReference type="EC" id="2.3.2.3"/>
    </reaction>
</comment>
<feature type="transmembrane region" description="Helical" evidence="13">
    <location>
        <begin position="227"/>
        <end position="259"/>
    </location>
</feature>
<dbReference type="RefSeq" id="WP_073504537.1">
    <property type="nucleotide sequence ID" value="NZ_CP018199.1"/>
</dbReference>
<organism evidence="15 16">
    <name type="scientific">Staphylococcus succinus</name>
    <dbReference type="NCBI Taxonomy" id="61015"/>
    <lineage>
        <taxon>Bacteria</taxon>
        <taxon>Bacillati</taxon>
        <taxon>Bacillota</taxon>
        <taxon>Bacilli</taxon>
        <taxon>Bacillales</taxon>
        <taxon>Staphylococcaceae</taxon>
        <taxon>Staphylococcus</taxon>
    </lineage>
</organism>
<comment type="similarity">
    <text evidence="2 13">Belongs to the LPG synthase family.</text>
</comment>
<evidence type="ECO:0000256" key="11">
    <source>
        <dbReference type="ARBA" id="ARBA00023251"/>
    </source>
</evidence>
<evidence type="ECO:0000256" key="3">
    <source>
        <dbReference type="ARBA" id="ARBA00012014"/>
    </source>
</evidence>
<feature type="transmembrane region" description="Helical" evidence="13">
    <location>
        <begin position="367"/>
        <end position="385"/>
    </location>
</feature>
<evidence type="ECO:0000256" key="5">
    <source>
        <dbReference type="ARBA" id="ARBA00022475"/>
    </source>
</evidence>
<keyword evidence="8 13" id="KW-1133">Transmembrane helix</keyword>
<feature type="transmembrane region" description="Helical" evidence="13">
    <location>
        <begin position="164"/>
        <end position="185"/>
    </location>
</feature>
<dbReference type="GO" id="GO:0050071">
    <property type="term" value="F:phosphatidylglycerol lysyltransferase activity"/>
    <property type="evidence" value="ECO:0007669"/>
    <property type="project" value="UniProtKB-EC"/>
</dbReference>
<feature type="transmembrane region" description="Helical" evidence="13">
    <location>
        <begin position="51"/>
        <end position="70"/>
    </location>
</feature>
<evidence type="ECO:0000256" key="12">
    <source>
        <dbReference type="ARBA" id="ARBA00047540"/>
    </source>
</evidence>
<feature type="transmembrane region" description="Helical" evidence="13">
    <location>
        <begin position="127"/>
        <end position="152"/>
    </location>
</feature>
<accession>A0A9Q6HPH7</accession>
<dbReference type="InterPro" id="IPR024320">
    <property type="entry name" value="LPG_synthase_C"/>
</dbReference>
<keyword evidence="9 13" id="KW-0443">Lipid metabolism</keyword>
<dbReference type="InterPro" id="IPR016181">
    <property type="entry name" value="Acyl_CoA_acyltransferase"/>
</dbReference>
<feature type="transmembrane region" description="Helical" evidence="13">
    <location>
        <begin position="397"/>
        <end position="416"/>
    </location>
</feature>
<dbReference type="GO" id="GO:0005886">
    <property type="term" value="C:plasma membrane"/>
    <property type="evidence" value="ECO:0007669"/>
    <property type="project" value="UniProtKB-SubCell"/>
</dbReference>
<reference evidence="15 16" key="1">
    <citation type="journal article" date="2016" name="Front. Microbiol.">
        <title>Comprehensive Phylogenetic Analysis of Bovine Non-aureus Staphylococci Species Based on Whole-Genome Sequencing.</title>
        <authorList>
            <person name="Naushad S."/>
            <person name="Barkema H.W."/>
            <person name="Luby C."/>
            <person name="Condas L.A."/>
            <person name="Nobrega D.B."/>
            <person name="Carson D.A."/>
            <person name="De Buck J."/>
        </authorList>
    </citation>
    <scope>NUCLEOTIDE SEQUENCE [LARGE SCALE GENOMIC DNA]</scope>
    <source>
        <strain evidence="15 16">SNUC 1231</strain>
    </source>
</reference>
<keyword evidence="11 13" id="KW-0046">Antibiotic resistance</keyword>
<feature type="transmembrane region" description="Helical" evidence="13">
    <location>
        <begin position="12"/>
        <end position="30"/>
    </location>
</feature>
<evidence type="ECO:0000313" key="15">
    <source>
        <dbReference type="EMBL" id="PTI75651.1"/>
    </source>
</evidence>
<feature type="transmembrane region" description="Helical" evidence="13">
    <location>
        <begin position="422"/>
        <end position="439"/>
    </location>
</feature>
<feature type="transmembrane region" description="Helical" evidence="13">
    <location>
        <begin position="197"/>
        <end position="221"/>
    </location>
</feature>
<dbReference type="NCBIfam" id="NF033480">
    <property type="entry name" value="bifunc_MprF"/>
    <property type="match status" value="1"/>
</dbReference>
<dbReference type="GO" id="GO:0006629">
    <property type="term" value="P:lipid metabolic process"/>
    <property type="evidence" value="ECO:0007669"/>
    <property type="project" value="UniProtKB-KW"/>
</dbReference>
<sequence length="841" mass="96944">MSKELRSKLLSILKVIFAVALFSFVVFTLYKELSHIDFKETIKSFDQINRVWLAALFLSGGLSIVVLSLYDVILSKALDLRISLLKTVRIGYIVNALNAVVGFGGFIGASVRFLFYKNTTDDKRALLHTISIVLVSMLTGLSLLSILVVVHVFDVSHIFSPFPWMHVLLYIVALFLPAFILFTIIKPVQKDKKLLGVYCTIVSGVEWFIAALVLYMAMWLVDIHISFATFMGIFIIAALSGLISFIPGGFGTFDLVVLLGLKSLKIPEESIVLALLLYRFAYYLFPVLVALILSTFEFRSTAKRYWEGSKIIVPMKDMTSLLGSYQKDIIARIPSFSIALLLMFTSIVFFLNNLTIIYDGLYNPHHYIYYIIVSVHTCACLLLLLNVFGVYHLSKRAILFSIISIILIFVVTAYTYASFMLISWLIIMLILLVLFYKRAHVIKRPFRYSKLFVNIILGSVILYINHLFIASTFYSLDIYHIEVDTSILRYYFWFTIILVAIIVGIIVWWFEQRYRVLHSGSEDEICNAIIKQHGGNYLSHLMYSGDKKCFINETHDAFLMYRYKNNAHIVLGDPIGNPKSFQKLLESFYKEAEYLGYDIIFYQVTDKYMSLYHNFGNQFFKLGEEALIDLTTFTISGKKKRGLRATLNKFDELNLSFEVLTPPFSQALVSELKDISDDWLGERNEMHFSVGSFDPHYISKAPIAVIKDNEHTIIAFCTLMPTYYKATMSVDLIRWKSDVALPLMDGLYLNMLLWAKENGYERFNMGMATLSNVGQVPYAFYGERIAGRVFEHFNGLYRFQGLRRYKEKFNPDWEPRFLVYRKHHSLWLSMLKVMRVIRKGK</sequence>
<dbReference type="Proteomes" id="UP000241960">
    <property type="component" value="Unassembled WGS sequence"/>
</dbReference>
<dbReference type="SUPFAM" id="SSF55729">
    <property type="entry name" value="Acyl-CoA N-acyltransferases (Nat)"/>
    <property type="match status" value="1"/>
</dbReference>
<feature type="transmembrane region" description="Helical" evidence="13">
    <location>
        <begin position="451"/>
        <end position="470"/>
    </location>
</feature>
<feature type="transmembrane region" description="Helical" evidence="13">
    <location>
        <begin position="90"/>
        <end position="115"/>
    </location>
</feature>
<dbReference type="PANTHER" id="PTHR34697:SF2">
    <property type="entry name" value="PHOSPHATIDYLGLYCEROL LYSYLTRANSFERASE"/>
    <property type="match status" value="1"/>
</dbReference>
<dbReference type="EC" id="2.3.2.3" evidence="3 13"/>
<evidence type="ECO:0000256" key="7">
    <source>
        <dbReference type="ARBA" id="ARBA00022692"/>
    </source>
</evidence>
<evidence type="ECO:0000256" key="9">
    <source>
        <dbReference type="ARBA" id="ARBA00023098"/>
    </source>
</evidence>
<evidence type="ECO:0000256" key="6">
    <source>
        <dbReference type="ARBA" id="ARBA00022679"/>
    </source>
</evidence>
<evidence type="ECO:0000256" key="10">
    <source>
        <dbReference type="ARBA" id="ARBA00023136"/>
    </source>
</evidence>
<keyword evidence="10 13" id="KW-0472">Membrane</keyword>
<feature type="transmembrane region" description="Helical" evidence="13">
    <location>
        <begin position="490"/>
        <end position="510"/>
    </location>
</feature>
<dbReference type="GO" id="GO:0046677">
    <property type="term" value="P:response to antibiotic"/>
    <property type="evidence" value="ECO:0007669"/>
    <property type="project" value="UniProtKB-KW"/>
</dbReference>
<feature type="transmembrane region" description="Helical" evidence="13">
    <location>
        <begin position="271"/>
        <end position="293"/>
    </location>
</feature>
<feature type="domain" description="Phosphatidylglycerol lysyltransferase C-terminal" evidence="14">
    <location>
        <begin position="528"/>
        <end position="820"/>
    </location>
</feature>
<dbReference type="AlphaFoldDB" id="A0A9Q6HPH7"/>
<keyword evidence="5" id="KW-1003">Cell membrane</keyword>
<name>A0A9Q6HPH7_9STAP</name>
<evidence type="ECO:0000259" key="14">
    <source>
        <dbReference type="Pfam" id="PF09924"/>
    </source>
</evidence>
<feature type="transmembrane region" description="Helical" evidence="13">
    <location>
        <begin position="337"/>
        <end position="361"/>
    </location>
</feature>